<name>A0AAD7W544_9TELE</name>
<protein>
    <submittedName>
        <fullName evidence="1">Uncharacterized protein</fullName>
    </submittedName>
</protein>
<reference evidence="1" key="1">
    <citation type="journal article" date="2023" name="Science">
        <title>Genome structures resolve the early diversification of teleost fishes.</title>
        <authorList>
            <person name="Parey E."/>
            <person name="Louis A."/>
            <person name="Montfort J."/>
            <person name="Bouchez O."/>
            <person name="Roques C."/>
            <person name="Iampietro C."/>
            <person name="Lluch J."/>
            <person name="Castinel A."/>
            <person name="Donnadieu C."/>
            <person name="Desvignes T."/>
            <person name="Floi Bucao C."/>
            <person name="Jouanno E."/>
            <person name="Wen M."/>
            <person name="Mejri S."/>
            <person name="Dirks R."/>
            <person name="Jansen H."/>
            <person name="Henkel C."/>
            <person name="Chen W.J."/>
            <person name="Zahm M."/>
            <person name="Cabau C."/>
            <person name="Klopp C."/>
            <person name="Thompson A.W."/>
            <person name="Robinson-Rechavi M."/>
            <person name="Braasch I."/>
            <person name="Lecointre G."/>
            <person name="Bobe J."/>
            <person name="Postlethwait J.H."/>
            <person name="Berthelot C."/>
            <person name="Roest Crollius H."/>
            <person name="Guiguen Y."/>
        </authorList>
    </citation>
    <scope>NUCLEOTIDE SEQUENCE</scope>
    <source>
        <strain evidence="1">NC1722</strain>
    </source>
</reference>
<organism evidence="1 2">
    <name type="scientific">Aldrovandia affinis</name>
    <dbReference type="NCBI Taxonomy" id="143900"/>
    <lineage>
        <taxon>Eukaryota</taxon>
        <taxon>Metazoa</taxon>
        <taxon>Chordata</taxon>
        <taxon>Craniata</taxon>
        <taxon>Vertebrata</taxon>
        <taxon>Euteleostomi</taxon>
        <taxon>Actinopterygii</taxon>
        <taxon>Neopterygii</taxon>
        <taxon>Teleostei</taxon>
        <taxon>Notacanthiformes</taxon>
        <taxon>Halosauridae</taxon>
        <taxon>Aldrovandia</taxon>
    </lineage>
</organism>
<sequence length="171" mass="19604">MTPNRHKEDGKGWRELDALDQAKILRVLWENSHPLTTDTTTIHHIINGQVADGKLIYHMVWPTSGTVADLAASMGHRLNRYITQTFVIFHWYDQASAKDHERQRRAGESSTEYQLSLITPLPSRDKVMKNKTNKWRLGKLRAHLQVLLWKAADRPDPPAMDITSLDGTRTS</sequence>
<gene>
    <name evidence="1" type="ORF">AAFF_G00223040</name>
</gene>
<evidence type="ECO:0000313" key="1">
    <source>
        <dbReference type="EMBL" id="KAJ8379192.1"/>
    </source>
</evidence>
<evidence type="ECO:0000313" key="2">
    <source>
        <dbReference type="Proteomes" id="UP001221898"/>
    </source>
</evidence>
<dbReference type="Proteomes" id="UP001221898">
    <property type="component" value="Unassembled WGS sequence"/>
</dbReference>
<dbReference type="AlphaFoldDB" id="A0AAD7W544"/>
<keyword evidence="2" id="KW-1185">Reference proteome</keyword>
<dbReference type="EMBL" id="JAINUG010000299">
    <property type="protein sequence ID" value="KAJ8379192.1"/>
    <property type="molecule type" value="Genomic_DNA"/>
</dbReference>
<comment type="caution">
    <text evidence="1">The sequence shown here is derived from an EMBL/GenBank/DDBJ whole genome shotgun (WGS) entry which is preliminary data.</text>
</comment>
<accession>A0AAD7W544</accession>
<proteinExistence type="predicted"/>